<evidence type="ECO:0000313" key="3">
    <source>
        <dbReference type="Proteomes" id="UP001153069"/>
    </source>
</evidence>
<protein>
    <submittedName>
        <fullName evidence="2">Uncharacterized protein</fullName>
    </submittedName>
</protein>
<sequence length="225" mass="25145">MKVSIAVALLASFAPTVIKCDDTFKAFETTEELKRAVQRVLDLGTEALVEYGPMSAWKVEKITNMDGLFANSDFEREYDLRDWDTSSVTSMNGMFQGSSISNMGVYGWDVSRVQDMSSMFSRSAYNTDLNNWDVSKVVRFSAIFEEAAEFNQDISGWNVKAATDMENMFAGAEKFNQNLCKWGRVVNSAMVESFDSMFIGTSCEIELDPDMSPSSAPAWCHTCSK</sequence>
<feature type="chain" id="PRO_5040114066" evidence="1">
    <location>
        <begin position="21"/>
        <end position="225"/>
    </location>
</feature>
<feature type="signal peptide" evidence="1">
    <location>
        <begin position="1"/>
        <end position="20"/>
    </location>
</feature>
<reference evidence="2" key="1">
    <citation type="submission" date="2020-06" db="EMBL/GenBank/DDBJ databases">
        <authorList>
            <consortium name="Plant Systems Biology data submission"/>
        </authorList>
    </citation>
    <scope>NUCLEOTIDE SEQUENCE</scope>
    <source>
        <strain evidence="2">D6</strain>
    </source>
</reference>
<dbReference type="Proteomes" id="UP001153069">
    <property type="component" value="Unassembled WGS sequence"/>
</dbReference>
<gene>
    <name evidence="2" type="ORF">SEMRO_426_G140420.1</name>
</gene>
<dbReference type="Pfam" id="PF03382">
    <property type="entry name" value="DUF285"/>
    <property type="match status" value="1"/>
</dbReference>
<evidence type="ECO:0000313" key="2">
    <source>
        <dbReference type="EMBL" id="CAB9510214.1"/>
    </source>
</evidence>
<accession>A0A9N8E1Y9</accession>
<evidence type="ECO:0000256" key="1">
    <source>
        <dbReference type="SAM" id="SignalP"/>
    </source>
</evidence>
<keyword evidence="1" id="KW-0732">Signal</keyword>
<proteinExistence type="predicted"/>
<organism evidence="2 3">
    <name type="scientific">Seminavis robusta</name>
    <dbReference type="NCBI Taxonomy" id="568900"/>
    <lineage>
        <taxon>Eukaryota</taxon>
        <taxon>Sar</taxon>
        <taxon>Stramenopiles</taxon>
        <taxon>Ochrophyta</taxon>
        <taxon>Bacillariophyta</taxon>
        <taxon>Bacillariophyceae</taxon>
        <taxon>Bacillariophycidae</taxon>
        <taxon>Naviculales</taxon>
        <taxon>Naviculaceae</taxon>
        <taxon>Seminavis</taxon>
    </lineage>
</organism>
<dbReference type="AlphaFoldDB" id="A0A9N8E1Y9"/>
<comment type="caution">
    <text evidence="2">The sequence shown here is derived from an EMBL/GenBank/DDBJ whole genome shotgun (WGS) entry which is preliminary data.</text>
</comment>
<keyword evidence="3" id="KW-1185">Reference proteome</keyword>
<name>A0A9N8E1Y9_9STRA</name>
<dbReference type="InterPro" id="IPR005046">
    <property type="entry name" value="DUF285"/>
</dbReference>
<dbReference type="OrthoDB" id="406998at2759"/>
<dbReference type="EMBL" id="CAICTM010000425">
    <property type="protein sequence ID" value="CAB9510214.1"/>
    <property type="molecule type" value="Genomic_DNA"/>
</dbReference>